<dbReference type="OrthoDB" id="273257at2759"/>
<keyword evidence="5 11" id="KW-0851">Voltage-gated channel</keyword>
<dbReference type="InterPro" id="IPR040445">
    <property type="entry name" value="Kir_TM"/>
</dbReference>
<dbReference type="Proteomes" id="UP000002009">
    <property type="component" value="Chromosome 10"/>
</dbReference>
<organism evidence="15 16">
    <name type="scientific">Micromonas commoda (strain RCC299 / NOUM17 / CCMP2709)</name>
    <name type="common">Picoplanktonic green alga</name>
    <dbReference type="NCBI Taxonomy" id="296587"/>
    <lineage>
        <taxon>Eukaryota</taxon>
        <taxon>Viridiplantae</taxon>
        <taxon>Chlorophyta</taxon>
        <taxon>Mamiellophyceae</taxon>
        <taxon>Mamiellales</taxon>
        <taxon>Mamiellaceae</taxon>
        <taxon>Micromonas</taxon>
    </lineage>
</organism>
<keyword evidence="8 11" id="KW-0406">Ion transport</keyword>
<keyword evidence="9 12" id="KW-0472">Membrane</keyword>
<dbReference type="STRING" id="296587.C1FH18"/>
<evidence type="ECO:0000313" key="15">
    <source>
        <dbReference type="EMBL" id="ACO70019.1"/>
    </source>
</evidence>
<keyword evidence="6 11" id="KW-0630">Potassium</keyword>
<keyword evidence="4 11" id="KW-0812">Transmembrane</keyword>
<dbReference type="AlphaFoldDB" id="C1FH18"/>
<keyword evidence="10 11" id="KW-0407">Ion channel</keyword>
<dbReference type="GO" id="GO:1990573">
    <property type="term" value="P:potassium ion import across plasma membrane"/>
    <property type="evidence" value="ECO:0007669"/>
    <property type="project" value="TreeGrafter"/>
</dbReference>
<dbReference type="InterPro" id="IPR013518">
    <property type="entry name" value="K_chnl_inward-rec_Kir_cyto"/>
</dbReference>
<comment type="similarity">
    <text evidence="11">Belongs to the inward rectifier-type potassium channel (TC 1.A.2.1) family.</text>
</comment>
<evidence type="ECO:0000256" key="3">
    <source>
        <dbReference type="ARBA" id="ARBA00022538"/>
    </source>
</evidence>
<feature type="non-terminal residue" evidence="15">
    <location>
        <position position="262"/>
    </location>
</feature>
<comment type="subcellular location">
    <subcellularLocation>
        <location evidence="1 11">Membrane</location>
        <topology evidence="1 11">Multi-pass membrane protein</topology>
    </subcellularLocation>
</comment>
<feature type="domain" description="Inward rectifier potassium channel C-terminal" evidence="14">
    <location>
        <begin position="129"/>
        <end position="262"/>
    </location>
</feature>
<dbReference type="Gene3D" id="2.60.40.1400">
    <property type="entry name" value="G protein-activated inward rectifier potassium channel 1"/>
    <property type="match status" value="1"/>
</dbReference>
<dbReference type="InterPro" id="IPR014756">
    <property type="entry name" value="Ig_E-set"/>
</dbReference>
<evidence type="ECO:0000256" key="2">
    <source>
        <dbReference type="ARBA" id="ARBA00022448"/>
    </source>
</evidence>
<evidence type="ECO:0000256" key="10">
    <source>
        <dbReference type="ARBA" id="ARBA00023303"/>
    </source>
</evidence>
<evidence type="ECO:0000256" key="12">
    <source>
        <dbReference type="SAM" id="Phobius"/>
    </source>
</evidence>
<dbReference type="GO" id="GO:0034765">
    <property type="term" value="P:regulation of monoatomic ion transmembrane transport"/>
    <property type="evidence" value="ECO:0007669"/>
    <property type="project" value="TreeGrafter"/>
</dbReference>
<evidence type="ECO:0000256" key="4">
    <source>
        <dbReference type="ARBA" id="ARBA00022692"/>
    </source>
</evidence>
<dbReference type="Pfam" id="PF17655">
    <property type="entry name" value="IRK_C"/>
    <property type="match status" value="1"/>
</dbReference>
<evidence type="ECO:0000259" key="14">
    <source>
        <dbReference type="Pfam" id="PF17655"/>
    </source>
</evidence>
<dbReference type="SUPFAM" id="SSF81296">
    <property type="entry name" value="E set domains"/>
    <property type="match status" value="1"/>
</dbReference>
<dbReference type="SUPFAM" id="SSF81324">
    <property type="entry name" value="Voltage-gated potassium channels"/>
    <property type="match status" value="1"/>
</dbReference>
<sequence length="262" mass="29078">MRGRSLLGLITFDGFTTLVEMPWRYLVVFVASLYIASFLAYAGVWFGISRHLPGCLSGFEDGFNAAVIFSVATQTTIGYGTRSIVGSCRTGTFVLLCQSLTAVFVSALSIGLIFQRIADPKHRTRSVFISDAACISCRDGELTFMFRVGDARDRKVINPNIRACLYTWDGRRTKEGEHLPVVAKPMEIAYQDGHMLLPITITHVIDESSPLYRHTHDSLVACGAEVVVSLEGQIETTGLSFSARQSYLPQEILWSHQFVRII</sequence>
<reference evidence="15 16" key="1">
    <citation type="journal article" date="2009" name="Science">
        <title>Green evolution and dynamic adaptations revealed by genomes of the marine picoeukaryotes Micromonas.</title>
        <authorList>
            <person name="Worden A.Z."/>
            <person name="Lee J.H."/>
            <person name="Mock T."/>
            <person name="Rouze P."/>
            <person name="Simmons M.P."/>
            <person name="Aerts A.L."/>
            <person name="Allen A.E."/>
            <person name="Cuvelier M.L."/>
            <person name="Derelle E."/>
            <person name="Everett M.V."/>
            <person name="Foulon E."/>
            <person name="Grimwood J."/>
            <person name="Gundlach H."/>
            <person name="Henrissat B."/>
            <person name="Napoli C."/>
            <person name="McDonald S.M."/>
            <person name="Parker M.S."/>
            <person name="Rombauts S."/>
            <person name="Salamov A."/>
            <person name="Von Dassow P."/>
            <person name="Badger J.H."/>
            <person name="Coutinho P.M."/>
            <person name="Demir E."/>
            <person name="Dubchak I."/>
            <person name="Gentemann C."/>
            <person name="Eikrem W."/>
            <person name="Gready J.E."/>
            <person name="John U."/>
            <person name="Lanier W."/>
            <person name="Lindquist E.A."/>
            <person name="Lucas S."/>
            <person name="Mayer K.F."/>
            <person name="Moreau H."/>
            <person name="Not F."/>
            <person name="Otillar R."/>
            <person name="Panaud O."/>
            <person name="Pangilinan J."/>
            <person name="Paulsen I."/>
            <person name="Piegu B."/>
            <person name="Poliakov A."/>
            <person name="Robbens S."/>
            <person name="Schmutz J."/>
            <person name="Toulza E."/>
            <person name="Wyss T."/>
            <person name="Zelensky A."/>
            <person name="Zhou K."/>
            <person name="Armbrust E.V."/>
            <person name="Bhattacharya D."/>
            <person name="Goodenough U.W."/>
            <person name="Van de Peer Y."/>
            <person name="Grigoriev I.V."/>
        </authorList>
    </citation>
    <scope>NUCLEOTIDE SEQUENCE [LARGE SCALE GENOMIC DNA]</scope>
    <source>
        <strain evidence="16">RCC299 / NOUM17</strain>
    </source>
</reference>
<dbReference type="InterPro" id="IPR016449">
    <property type="entry name" value="K_chnl_inward-rec_Kir"/>
</dbReference>
<dbReference type="Pfam" id="PF01007">
    <property type="entry name" value="IRK"/>
    <property type="match status" value="1"/>
</dbReference>
<feature type="domain" description="Potassium channel inwardly rectifying transmembrane" evidence="13">
    <location>
        <begin position="13"/>
        <end position="120"/>
    </location>
</feature>
<gene>
    <name evidence="15" type="ORF">MICPUN_85600</name>
</gene>
<dbReference type="GO" id="GO:0034702">
    <property type="term" value="C:monoatomic ion channel complex"/>
    <property type="evidence" value="ECO:0007669"/>
    <property type="project" value="UniProtKB-KW"/>
</dbReference>
<feature type="transmembrane region" description="Helical" evidence="12">
    <location>
        <begin position="63"/>
        <end position="81"/>
    </location>
</feature>
<dbReference type="KEGG" id="mis:MICPUN_85600"/>
<dbReference type="eggNOG" id="KOG3827">
    <property type="taxonomic scope" value="Eukaryota"/>
</dbReference>
<dbReference type="InParanoid" id="C1FH18"/>
<accession>C1FH18</accession>
<keyword evidence="16" id="KW-1185">Reference proteome</keyword>
<evidence type="ECO:0000313" key="16">
    <source>
        <dbReference type="Proteomes" id="UP000002009"/>
    </source>
</evidence>
<dbReference type="GeneID" id="8246767"/>
<dbReference type="RefSeq" id="XP_002508761.1">
    <property type="nucleotide sequence ID" value="XM_002508715.1"/>
</dbReference>
<keyword evidence="7 12" id="KW-1133">Transmembrane helix</keyword>
<keyword evidence="2 11" id="KW-0813">Transport</keyword>
<name>C1FH18_MICCC</name>
<evidence type="ECO:0000256" key="8">
    <source>
        <dbReference type="ARBA" id="ARBA00023065"/>
    </source>
</evidence>
<dbReference type="GO" id="GO:0005886">
    <property type="term" value="C:plasma membrane"/>
    <property type="evidence" value="ECO:0007669"/>
    <property type="project" value="TreeGrafter"/>
</dbReference>
<evidence type="ECO:0000256" key="11">
    <source>
        <dbReference type="RuleBase" id="RU003822"/>
    </source>
</evidence>
<evidence type="ECO:0000256" key="1">
    <source>
        <dbReference type="ARBA" id="ARBA00004141"/>
    </source>
</evidence>
<keyword evidence="3 11" id="KW-0633">Potassium transport</keyword>
<dbReference type="EMBL" id="CP001576">
    <property type="protein sequence ID" value="ACO70019.1"/>
    <property type="molecule type" value="Genomic_DNA"/>
</dbReference>
<dbReference type="PRINTS" id="PR01320">
    <property type="entry name" value="KIRCHANNEL"/>
</dbReference>
<dbReference type="Gene3D" id="1.10.287.70">
    <property type="match status" value="1"/>
</dbReference>
<protein>
    <submittedName>
        <fullName evidence="15">Inward rectifier K+ channel family transporter</fullName>
    </submittedName>
</protein>
<dbReference type="PANTHER" id="PTHR11767:SF102">
    <property type="entry name" value="INWARDLY RECTIFYING POTASSIUM CHANNEL 1, ISOFORM F"/>
    <property type="match status" value="1"/>
</dbReference>
<evidence type="ECO:0000259" key="13">
    <source>
        <dbReference type="Pfam" id="PF01007"/>
    </source>
</evidence>
<evidence type="ECO:0000256" key="6">
    <source>
        <dbReference type="ARBA" id="ARBA00022958"/>
    </source>
</evidence>
<proteinExistence type="inferred from homology"/>
<evidence type="ECO:0000256" key="7">
    <source>
        <dbReference type="ARBA" id="ARBA00022989"/>
    </source>
</evidence>
<feature type="transmembrane region" description="Helical" evidence="12">
    <location>
        <begin position="93"/>
        <end position="114"/>
    </location>
</feature>
<evidence type="ECO:0000256" key="5">
    <source>
        <dbReference type="ARBA" id="ARBA00022882"/>
    </source>
</evidence>
<dbReference type="PANTHER" id="PTHR11767">
    <property type="entry name" value="INWARD RECTIFIER POTASSIUM CHANNEL"/>
    <property type="match status" value="1"/>
</dbReference>
<evidence type="ECO:0000256" key="9">
    <source>
        <dbReference type="ARBA" id="ARBA00023136"/>
    </source>
</evidence>
<dbReference type="InterPro" id="IPR041647">
    <property type="entry name" value="IRK_C"/>
</dbReference>
<feature type="transmembrane region" description="Helical" evidence="12">
    <location>
        <begin position="25"/>
        <end position="48"/>
    </location>
</feature>
<dbReference type="GO" id="GO:0005242">
    <property type="term" value="F:inward rectifier potassium channel activity"/>
    <property type="evidence" value="ECO:0007669"/>
    <property type="project" value="InterPro"/>
</dbReference>